<protein>
    <recommendedName>
        <fullName evidence="1">Syntaxin N-terminal domain-containing protein</fullName>
    </recommendedName>
</protein>
<reference evidence="3" key="1">
    <citation type="journal article" date="2020" name="Genome Biol.">
        <title>Gamete binning: chromosome-level and haplotype-resolved genome assembly enabled by high-throughput single-cell sequencing of gamete genomes.</title>
        <authorList>
            <person name="Campoy J.A."/>
            <person name="Sun H."/>
            <person name="Goel M."/>
            <person name="Jiao W.-B."/>
            <person name="Folz-Donahue K."/>
            <person name="Wang N."/>
            <person name="Rubio M."/>
            <person name="Liu C."/>
            <person name="Kukat C."/>
            <person name="Ruiz D."/>
            <person name="Huettel B."/>
            <person name="Schneeberger K."/>
        </authorList>
    </citation>
    <scope>NUCLEOTIDE SEQUENCE [LARGE SCALE GENOMIC DNA]</scope>
    <source>
        <strain evidence="3">cv. Rojo Pasion</strain>
    </source>
</reference>
<accession>A0A6J5XE67</accession>
<feature type="domain" description="Syntaxin N-terminal" evidence="1">
    <location>
        <begin position="17"/>
        <end position="54"/>
    </location>
</feature>
<evidence type="ECO:0000259" key="1">
    <source>
        <dbReference type="Pfam" id="PF14523"/>
    </source>
</evidence>
<name>A0A6J5XE67_PRUAR</name>
<organism evidence="2 3">
    <name type="scientific">Prunus armeniaca</name>
    <name type="common">Apricot</name>
    <name type="synonym">Armeniaca vulgaris</name>
    <dbReference type="NCBI Taxonomy" id="36596"/>
    <lineage>
        <taxon>Eukaryota</taxon>
        <taxon>Viridiplantae</taxon>
        <taxon>Streptophyta</taxon>
        <taxon>Embryophyta</taxon>
        <taxon>Tracheophyta</taxon>
        <taxon>Spermatophyta</taxon>
        <taxon>Magnoliopsida</taxon>
        <taxon>eudicotyledons</taxon>
        <taxon>Gunneridae</taxon>
        <taxon>Pentapetalae</taxon>
        <taxon>rosids</taxon>
        <taxon>fabids</taxon>
        <taxon>Rosales</taxon>
        <taxon>Rosaceae</taxon>
        <taxon>Amygdaloideae</taxon>
        <taxon>Amygdaleae</taxon>
        <taxon>Prunus</taxon>
    </lineage>
</organism>
<dbReference type="OrthoDB" id="364348at2759"/>
<dbReference type="InterPro" id="IPR006011">
    <property type="entry name" value="Syntaxin_N"/>
</dbReference>
<proteinExistence type="predicted"/>
<sequence length="120" mass="13032">MLQNSGGRGKKASASPSQAVAVGIFQINIAVSTFCRLVDAIGTAKDTPDHHQKLCPSKQVEDAKLARDFQTTLQEFQKVQLCGLVGLPPVSRLLSLTAKGLFSEKICSFKVLFEKLEIDK</sequence>
<evidence type="ECO:0000313" key="2">
    <source>
        <dbReference type="EMBL" id="CAB4311989.1"/>
    </source>
</evidence>
<dbReference type="EMBL" id="CAEKKB010000005">
    <property type="protein sequence ID" value="CAB4311989.1"/>
    <property type="molecule type" value="Genomic_DNA"/>
</dbReference>
<gene>
    <name evidence="2" type="ORF">ORAREDHAP_LOCUS34256</name>
</gene>
<dbReference type="Proteomes" id="UP000507245">
    <property type="component" value="Unassembled WGS sequence"/>
</dbReference>
<dbReference type="Pfam" id="PF14523">
    <property type="entry name" value="Syntaxin_2"/>
    <property type="match status" value="1"/>
</dbReference>
<evidence type="ECO:0000313" key="3">
    <source>
        <dbReference type="Proteomes" id="UP000507245"/>
    </source>
</evidence>
<dbReference type="AlphaFoldDB" id="A0A6J5XE67"/>
<dbReference type="GO" id="GO:0016020">
    <property type="term" value="C:membrane"/>
    <property type="evidence" value="ECO:0007669"/>
    <property type="project" value="InterPro"/>
</dbReference>
<dbReference type="Gene3D" id="1.20.58.70">
    <property type="match status" value="1"/>
</dbReference>
<keyword evidence="3" id="KW-1185">Reference proteome</keyword>